<sequence>MSVAKLSLALSPLMLLHACDREPRDPRGVGHDETLLSVSATGQGDTRPDQAQFQAGINSWAKSAAEATAANQQLIGKIVDALSGAGIAEKDIQTRSLSVQRLDWGDRKGQYQASNIINVTVRDVDRASAAVTAATTAGANVLSGPDLRMADPEKAANSAYTAAYKAAHARAEAYADAAGMTIARVLSIRDAGGTQGNRYLPGAVPVAPPPIAVEQSAANASNVPLMPGQTTSTVAVQVDFALKPK</sequence>
<reference evidence="1 2" key="1">
    <citation type="submission" date="2022-04" db="EMBL/GenBank/DDBJ databases">
        <authorList>
            <person name="Huq M.A."/>
        </authorList>
    </citation>
    <scope>NUCLEOTIDE SEQUENCE [LARGE SCALE GENOMIC DNA]</scope>
    <source>
        <strain evidence="1 2">MAH-33</strain>
    </source>
</reference>
<keyword evidence="2" id="KW-1185">Reference proteome</keyword>
<dbReference type="Gene3D" id="3.30.70.2970">
    <property type="entry name" value="Protein of unknown function (DUF541), domain 2"/>
    <property type="match status" value="1"/>
</dbReference>
<accession>A0ABT0DSU7</accession>
<dbReference type="PANTHER" id="PTHR34387">
    <property type="entry name" value="SLR1258 PROTEIN"/>
    <property type="match status" value="1"/>
</dbReference>
<evidence type="ECO:0000313" key="2">
    <source>
        <dbReference type="Proteomes" id="UP001203512"/>
    </source>
</evidence>
<dbReference type="Pfam" id="PF04402">
    <property type="entry name" value="SIMPL"/>
    <property type="match status" value="1"/>
</dbReference>
<dbReference type="EMBL" id="JALKHS010000003">
    <property type="protein sequence ID" value="MCK0530114.1"/>
    <property type="molecule type" value="Genomic_DNA"/>
</dbReference>
<dbReference type="InterPro" id="IPR007497">
    <property type="entry name" value="SIMPL/DUF541"/>
</dbReference>
<name>A0ABT0DSU7_9SPHN</name>
<dbReference type="PANTHER" id="PTHR34387:SF1">
    <property type="entry name" value="PERIPLASMIC IMMUNOGENIC PROTEIN"/>
    <property type="match status" value="1"/>
</dbReference>
<proteinExistence type="predicted"/>
<comment type="caution">
    <text evidence="1">The sequence shown here is derived from an EMBL/GenBank/DDBJ whole genome shotgun (WGS) entry which is preliminary data.</text>
</comment>
<dbReference type="Proteomes" id="UP001203512">
    <property type="component" value="Unassembled WGS sequence"/>
</dbReference>
<protein>
    <submittedName>
        <fullName evidence="1">SIMPL domain-containing protein</fullName>
    </submittedName>
</protein>
<organism evidence="1 2">
    <name type="scientific">Sphingobium agri</name>
    <dbReference type="NCBI Taxonomy" id="2933566"/>
    <lineage>
        <taxon>Bacteria</taxon>
        <taxon>Pseudomonadati</taxon>
        <taxon>Pseudomonadota</taxon>
        <taxon>Alphaproteobacteria</taxon>
        <taxon>Sphingomonadales</taxon>
        <taxon>Sphingomonadaceae</taxon>
        <taxon>Sphingobium</taxon>
    </lineage>
</organism>
<dbReference type="InterPro" id="IPR052022">
    <property type="entry name" value="26kDa_periplasmic_antigen"/>
</dbReference>
<dbReference type="RefSeq" id="WP_247229570.1">
    <property type="nucleotide sequence ID" value="NZ_JALKHS010000003.1"/>
</dbReference>
<gene>
    <name evidence="1" type="ORF">MU848_00785</name>
</gene>
<dbReference type="Gene3D" id="3.30.110.170">
    <property type="entry name" value="Protein of unknown function (DUF541), domain 1"/>
    <property type="match status" value="1"/>
</dbReference>
<evidence type="ECO:0000313" key="1">
    <source>
        <dbReference type="EMBL" id="MCK0530114.1"/>
    </source>
</evidence>